<evidence type="ECO:0000256" key="11">
    <source>
        <dbReference type="ARBA" id="ARBA00023157"/>
    </source>
</evidence>
<dbReference type="AlphaFoldDB" id="A0A834ITB5"/>
<keyword evidence="5 13" id="KW-0812">Transmembrane</keyword>
<accession>A0A834ITB5</accession>
<dbReference type="SMART" id="SM00369">
    <property type="entry name" value="LRR_TYP"/>
    <property type="match status" value="4"/>
</dbReference>
<dbReference type="InterPro" id="IPR001611">
    <property type="entry name" value="Leu-rich_rpt"/>
</dbReference>
<evidence type="ECO:0000313" key="14">
    <source>
        <dbReference type="EMBL" id="KAF7286129.1"/>
    </source>
</evidence>
<dbReference type="GO" id="GO:0034220">
    <property type="term" value="P:monoatomic ion transmembrane transport"/>
    <property type="evidence" value="ECO:0007669"/>
    <property type="project" value="UniProtKB-KW"/>
</dbReference>
<dbReference type="InterPro" id="IPR032675">
    <property type="entry name" value="LRR_dom_sf"/>
</dbReference>
<dbReference type="Proteomes" id="UP000625711">
    <property type="component" value="Unassembled WGS sequence"/>
</dbReference>
<evidence type="ECO:0000256" key="9">
    <source>
        <dbReference type="ARBA" id="ARBA00023065"/>
    </source>
</evidence>
<name>A0A834ITB5_RHYFE</name>
<evidence type="ECO:0000256" key="2">
    <source>
        <dbReference type="ARBA" id="ARBA00022448"/>
    </source>
</evidence>
<evidence type="ECO:0000256" key="3">
    <source>
        <dbReference type="ARBA" id="ARBA00022475"/>
    </source>
</evidence>
<dbReference type="PROSITE" id="PS51450">
    <property type="entry name" value="LRR"/>
    <property type="match status" value="1"/>
</dbReference>
<dbReference type="PANTHER" id="PTHR46473:SF10">
    <property type="entry name" value="LD45603P-RELATED"/>
    <property type="match status" value="1"/>
</dbReference>
<feature type="transmembrane region" description="Helical" evidence="13">
    <location>
        <begin position="365"/>
        <end position="383"/>
    </location>
</feature>
<keyword evidence="11" id="KW-1015">Disulfide bond</keyword>
<keyword evidence="10 13" id="KW-0472">Membrane</keyword>
<keyword evidence="8 13" id="KW-1133">Transmembrane helix</keyword>
<organism evidence="14 15">
    <name type="scientific">Rhynchophorus ferrugineus</name>
    <name type="common">Red palm weevil</name>
    <name type="synonym">Curculio ferrugineus</name>
    <dbReference type="NCBI Taxonomy" id="354439"/>
    <lineage>
        <taxon>Eukaryota</taxon>
        <taxon>Metazoa</taxon>
        <taxon>Ecdysozoa</taxon>
        <taxon>Arthropoda</taxon>
        <taxon>Hexapoda</taxon>
        <taxon>Insecta</taxon>
        <taxon>Pterygota</taxon>
        <taxon>Neoptera</taxon>
        <taxon>Endopterygota</taxon>
        <taxon>Coleoptera</taxon>
        <taxon>Polyphaga</taxon>
        <taxon>Cucujiformia</taxon>
        <taxon>Curculionidae</taxon>
        <taxon>Dryophthorinae</taxon>
        <taxon>Rhynchophorus</taxon>
    </lineage>
</organism>
<keyword evidence="12" id="KW-0407">Ion channel</keyword>
<gene>
    <name evidence="14" type="ORF">GWI33_007379</name>
</gene>
<evidence type="ECO:0000256" key="13">
    <source>
        <dbReference type="SAM" id="Phobius"/>
    </source>
</evidence>
<dbReference type="PANTHER" id="PTHR46473">
    <property type="entry name" value="GH08155P"/>
    <property type="match status" value="1"/>
</dbReference>
<comment type="subcellular location">
    <subcellularLocation>
        <location evidence="1">Cell membrane</location>
        <topology evidence="1">Single-pass membrane protein</topology>
    </subcellularLocation>
</comment>
<keyword evidence="3" id="KW-1003">Cell membrane</keyword>
<evidence type="ECO:0000256" key="8">
    <source>
        <dbReference type="ARBA" id="ARBA00022989"/>
    </source>
</evidence>
<dbReference type="Pfam" id="PF00560">
    <property type="entry name" value="LRR_1"/>
    <property type="match status" value="2"/>
</dbReference>
<keyword evidence="9" id="KW-0406">Ion transport</keyword>
<dbReference type="Gene3D" id="3.80.10.10">
    <property type="entry name" value="Ribonuclease Inhibitor"/>
    <property type="match status" value="2"/>
</dbReference>
<dbReference type="OrthoDB" id="676979at2759"/>
<dbReference type="GO" id="GO:0005886">
    <property type="term" value="C:plasma membrane"/>
    <property type="evidence" value="ECO:0007669"/>
    <property type="project" value="UniProtKB-SubCell"/>
</dbReference>
<evidence type="ECO:0000256" key="4">
    <source>
        <dbReference type="ARBA" id="ARBA00022614"/>
    </source>
</evidence>
<keyword evidence="4" id="KW-0433">Leucine-rich repeat</keyword>
<keyword evidence="7" id="KW-0677">Repeat</keyword>
<dbReference type="SUPFAM" id="SSF52058">
    <property type="entry name" value="L domain-like"/>
    <property type="match status" value="1"/>
</dbReference>
<evidence type="ECO:0000313" key="15">
    <source>
        <dbReference type="Proteomes" id="UP000625711"/>
    </source>
</evidence>
<evidence type="ECO:0000256" key="12">
    <source>
        <dbReference type="ARBA" id="ARBA00023303"/>
    </source>
</evidence>
<dbReference type="SMART" id="SM00365">
    <property type="entry name" value="LRR_SD22"/>
    <property type="match status" value="3"/>
</dbReference>
<dbReference type="EMBL" id="JAACXV010000036">
    <property type="protein sequence ID" value="KAF7286129.1"/>
    <property type="molecule type" value="Genomic_DNA"/>
</dbReference>
<sequence length="421" mass="49851">MSANICLLESNAKSLILDTLKDLRSMQRVTNDSNSTKFQSYSISFKSRHFNYINDSMIYSNISQDIIELNLNNKQIWEIQNGCFRSLTCLQHLDLSSNGITFIKQRQFQGLDNLISLNLAHNNIYFVNDFIFKLMGNLRVLNLSYNSIYQINRSAFFMLTKLEWLSVRKNRLKVLGNYYHFRYLTNLKHLDMTLNAFLYITINHFTILESLETWNLSSNNAVKLDDRGPIQPFFNLRVLDLSNNGFNFVFNTDRLKQFFPNNQLTIDINNNLFYCSYLEKILKDFHRYNISYAPGRNLDDSIPNREHIRCDLVNVSDYSERVDNYYGDLVDKIRERLRQNKKIPNKEYYQILKLYKADHVHHKHMMIFLIVANCLLVLYNILITTDYLSKYGYLKTLCVRSEHHIVRQPPQIGLPIELFEL</sequence>
<dbReference type="Pfam" id="PF13855">
    <property type="entry name" value="LRR_8"/>
    <property type="match status" value="1"/>
</dbReference>
<evidence type="ECO:0000256" key="1">
    <source>
        <dbReference type="ARBA" id="ARBA00004162"/>
    </source>
</evidence>
<evidence type="ECO:0000256" key="10">
    <source>
        <dbReference type="ARBA" id="ARBA00023136"/>
    </source>
</evidence>
<comment type="caution">
    <text evidence="14">The sequence shown here is derived from an EMBL/GenBank/DDBJ whole genome shotgun (WGS) entry which is preliminary data.</text>
</comment>
<dbReference type="InterPro" id="IPR051432">
    <property type="entry name" value="KCNMA1_auxiliary"/>
</dbReference>
<reference evidence="14" key="1">
    <citation type="submission" date="2020-08" db="EMBL/GenBank/DDBJ databases">
        <title>Genome sequencing and assembly of the red palm weevil Rhynchophorus ferrugineus.</title>
        <authorList>
            <person name="Dias G.B."/>
            <person name="Bergman C.M."/>
            <person name="Manee M."/>
        </authorList>
    </citation>
    <scope>NUCLEOTIDE SEQUENCE</scope>
    <source>
        <strain evidence="14">AA-2017</strain>
        <tissue evidence="14">Whole larva</tissue>
    </source>
</reference>
<evidence type="ECO:0000256" key="7">
    <source>
        <dbReference type="ARBA" id="ARBA00022737"/>
    </source>
</evidence>
<keyword evidence="6" id="KW-0732">Signal</keyword>
<proteinExistence type="predicted"/>
<keyword evidence="2" id="KW-0813">Transport</keyword>
<evidence type="ECO:0000256" key="6">
    <source>
        <dbReference type="ARBA" id="ARBA00022729"/>
    </source>
</evidence>
<protein>
    <submittedName>
        <fullName evidence="14">Uncharacterized protein</fullName>
    </submittedName>
</protein>
<dbReference type="InterPro" id="IPR003591">
    <property type="entry name" value="Leu-rich_rpt_typical-subtyp"/>
</dbReference>
<evidence type="ECO:0000256" key="5">
    <source>
        <dbReference type="ARBA" id="ARBA00022692"/>
    </source>
</evidence>
<keyword evidence="15" id="KW-1185">Reference proteome</keyword>